<evidence type="ECO:0000313" key="2">
    <source>
        <dbReference type="EMBL" id="CCD11979.1"/>
    </source>
</evidence>
<name>F9W491_TRYCI</name>
<gene>
    <name evidence="2" type="ORF">TCIL3000_0_29050</name>
</gene>
<dbReference type="OMA" id="LAFMMFW"/>
<organism evidence="2 3">
    <name type="scientific">Trypanosoma congolense (strain IL3000)</name>
    <dbReference type="NCBI Taxonomy" id="1068625"/>
    <lineage>
        <taxon>Eukaryota</taxon>
        <taxon>Discoba</taxon>
        <taxon>Euglenozoa</taxon>
        <taxon>Kinetoplastea</taxon>
        <taxon>Metakinetoplastina</taxon>
        <taxon>Trypanosomatida</taxon>
        <taxon>Trypanosomatidae</taxon>
        <taxon>Trypanosoma</taxon>
        <taxon>Nannomonas</taxon>
    </lineage>
</organism>
<reference evidence="2 3" key="2">
    <citation type="journal article" date="2012" name="Proc. Natl. Acad. Sci. U.S.A.">
        <title>Antigenic diversity is generated by distinct evolutionary mechanisms in African trypanosome species.</title>
        <authorList>
            <person name="Jackson A.P."/>
            <person name="Berry A."/>
            <person name="Aslett M."/>
            <person name="Allison H.C."/>
            <person name="Burton P."/>
            <person name="Vavrova-Anderson J."/>
            <person name="Brown R."/>
            <person name="Browne H."/>
            <person name="Corton N."/>
            <person name="Hauser H."/>
            <person name="Gamble J."/>
            <person name="Gilderthorp R."/>
            <person name="Marcello L."/>
            <person name="McQuillan J."/>
            <person name="Otto T.D."/>
            <person name="Quail M.A."/>
            <person name="Sanders M.J."/>
            <person name="van Tonder A."/>
            <person name="Ginger M.L."/>
            <person name="Field M.C."/>
            <person name="Barry J.D."/>
            <person name="Hertz-Fowler C."/>
            <person name="Berriman M."/>
        </authorList>
    </citation>
    <scope>NUCLEOTIDE SEQUENCE [LARGE SCALE GENOMIC DNA]</scope>
    <source>
        <strain evidence="2 3">IL3000</strain>
    </source>
</reference>
<keyword evidence="1" id="KW-1133">Transmembrane helix</keyword>
<reference evidence="3" key="1">
    <citation type="submission" date="2011-07" db="EMBL/GenBank/DDBJ databases">
        <title>Divergent evolution of antigenic variation in African trypanosomes.</title>
        <authorList>
            <person name="Jackson A.P."/>
            <person name="Berry A."/>
            <person name="Allison H.C."/>
            <person name="Burton P."/>
            <person name="Anderson J."/>
            <person name="Aslett M."/>
            <person name="Brown R."/>
            <person name="Corton N."/>
            <person name="Harris D."/>
            <person name="Hauser H."/>
            <person name="Gamble J."/>
            <person name="Gilderthorp R."/>
            <person name="McQuillan J."/>
            <person name="Quail M.A."/>
            <person name="Sanders M."/>
            <person name="Van Tonder A."/>
            <person name="Ginger M.L."/>
            <person name="Donelson J.E."/>
            <person name="Field M.C."/>
            <person name="Barry J.D."/>
            <person name="Berriman M."/>
            <person name="Hertz-Fowler C."/>
        </authorList>
    </citation>
    <scope>NUCLEOTIDE SEQUENCE [LARGE SCALE GENOMIC DNA]</scope>
    <source>
        <strain evidence="3">IL3000</strain>
    </source>
</reference>
<dbReference type="Proteomes" id="UP000000702">
    <property type="component" value="Unassembled WGS sequence"/>
</dbReference>
<feature type="transmembrane region" description="Helical" evidence="1">
    <location>
        <begin position="65"/>
        <end position="85"/>
    </location>
</feature>
<sequence length="129" mass="15212">MFRAPAIALLQGGRTPRRTTHHAVSSARLGKDRFNLAESLRRERERVERNRALPWRDRLRQLQNYPWKFFIAFMVLWSWLGTYAVPYLKNMRPGELPALGDGRPIPAELKEHAKPMPRFRHLAPTSRER</sequence>
<comment type="caution">
    <text evidence="2">The sequence shown here is derived from an EMBL/GenBank/DDBJ whole genome shotgun (WGS) entry which is preliminary data.</text>
</comment>
<evidence type="ECO:0000313" key="3">
    <source>
        <dbReference type="Proteomes" id="UP000000702"/>
    </source>
</evidence>
<keyword evidence="1" id="KW-0812">Transmembrane</keyword>
<keyword evidence="3" id="KW-1185">Reference proteome</keyword>
<dbReference type="EMBL" id="CAEQ01000532">
    <property type="protein sequence ID" value="CCD11979.1"/>
    <property type="molecule type" value="Genomic_DNA"/>
</dbReference>
<accession>F9W491</accession>
<protein>
    <recommendedName>
        <fullName evidence="4">Transmembrane protein</fullName>
    </recommendedName>
</protein>
<evidence type="ECO:0008006" key="4">
    <source>
        <dbReference type="Google" id="ProtNLM"/>
    </source>
</evidence>
<evidence type="ECO:0000256" key="1">
    <source>
        <dbReference type="SAM" id="Phobius"/>
    </source>
</evidence>
<keyword evidence="1" id="KW-0472">Membrane</keyword>
<proteinExistence type="predicted"/>
<dbReference type="AlphaFoldDB" id="F9W491"/>